<reference evidence="2 3" key="1">
    <citation type="submission" date="2016-10" db="EMBL/GenBank/DDBJ databases">
        <title>Comparative genome analysis of multiple Pseudomonas spp. focuses on biocontrol and plant growth promoting traits.</title>
        <authorList>
            <person name="Tao X.-Y."/>
            <person name="Taylor C.G."/>
        </authorList>
    </citation>
    <scope>NUCLEOTIDE SEQUENCE [LARGE SCALE GENOMIC DNA]</scope>
    <source>
        <strain evidence="2 3">36G2</strain>
    </source>
</reference>
<organism evidence="2 3">
    <name type="scientific">Pseudomonas fluorescens</name>
    <dbReference type="NCBI Taxonomy" id="294"/>
    <lineage>
        <taxon>Bacteria</taxon>
        <taxon>Pseudomonadati</taxon>
        <taxon>Pseudomonadota</taxon>
        <taxon>Gammaproteobacteria</taxon>
        <taxon>Pseudomonadales</taxon>
        <taxon>Pseudomonadaceae</taxon>
        <taxon>Pseudomonas</taxon>
    </lineage>
</organism>
<evidence type="ECO:0000313" key="3">
    <source>
        <dbReference type="Proteomes" id="UP000283619"/>
    </source>
</evidence>
<protein>
    <submittedName>
        <fullName evidence="2">Uncharacterized protein</fullName>
    </submittedName>
</protein>
<feature type="region of interest" description="Disordered" evidence="1">
    <location>
        <begin position="249"/>
        <end position="292"/>
    </location>
</feature>
<gene>
    <name evidence="2" type="ORF">BK673_00515</name>
</gene>
<sequence length="619" mass="69878">MAKPPKRMAGTTAPDSPPPVANPAGSSRRLPGENPPDADSSSGPASTHPQQALVQVTEIPATALSAQAALRSITWPAEQVHLLQRLDAESGLFTSPDGKLYAHVENEGHLLVESLADGRYQIPFNFTPHLPGPFLVKTERQAIWTFERPGWLAHNPDHDQRQTVADLPTVHQPIYLAPEDATLLSPALQTMDGVRYDKHRKTYIDTPDGTVMVRRNTEGHYQQASASARDTSPIVFAQIPGTRLWRRKTEVSESLTEPAQPVKRKSLPDSQEPAPGPSKRAHQEDGSDPTQALSESLLSANPAAINLSYGLWRNWGRNIPPQLDQHIEIDGQYYRILHQNPGPNPRLVYLLHPLFSPDLYDAFEYMLRDNPAMQPRWAIKRSNQWRVLDNVVPFEMPITQYISRTFKYLSDQSVSALARAMFNQANRSEVINGHGLALLNQVFHYWASRQVRYAPRRELSDPLLMLRRPEEQSDTLTIPSSLGEGLMRLDFDPGRFSQHWNGYAAARTPPNLRRLFSRVLEDDDYEVNATAQPLGDDALLFHRKKIDQVFVLRLPPLINGRLKRVTLESFEFSDSQLRTLITEQKPLSTYREENKIIYLLGGVQKDALGQTTLFVIRDR</sequence>
<dbReference type="Proteomes" id="UP000283619">
    <property type="component" value="Unassembled WGS sequence"/>
</dbReference>
<dbReference type="EMBL" id="MOBZ01000001">
    <property type="protein sequence ID" value="ROO13598.1"/>
    <property type="molecule type" value="Genomic_DNA"/>
</dbReference>
<evidence type="ECO:0000256" key="1">
    <source>
        <dbReference type="SAM" id="MobiDB-lite"/>
    </source>
</evidence>
<accession>A0A423PCN0</accession>
<proteinExistence type="predicted"/>
<dbReference type="AlphaFoldDB" id="A0A423PCN0"/>
<feature type="compositionally biased region" description="Low complexity" evidence="1">
    <location>
        <begin position="35"/>
        <end position="46"/>
    </location>
</feature>
<feature type="region of interest" description="Disordered" evidence="1">
    <location>
        <begin position="1"/>
        <end position="50"/>
    </location>
</feature>
<comment type="caution">
    <text evidence="2">The sequence shown here is derived from an EMBL/GenBank/DDBJ whole genome shotgun (WGS) entry which is preliminary data.</text>
</comment>
<name>A0A423PCN0_PSEFL</name>
<evidence type="ECO:0000313" key="2">
    <source>
        <dbReference type="EMBL" id="ROO13598.1"/>
    </source>
</evidence>
<dbReference type="RefSeq" id="WP_123592740.1">
    <property type="nucleotide sequence ID" value="NZ_MOBZ01000001.1"/>
</dbReference>